<dbReference type="EC" id="6.3.1.5" evidence="8 10"/>
<keyword evidence="5 8" id="KW-0067">ATP-binding</keyword>
<evidence type="ECO:0000256" key="3">
    <source>
        <dbReference type="ARBA" id="ARBA00022723"/>
    </source>
</evidence>
<evidence type="ECO:0000256" key="2">
    <source>
        <dbReference type="ARBA" id="ARBA00022598"/>
    </source>
</evidence>
<sequence length="271" mass="30786">MLTINSPLVSRMLEQFLREEMAKIGVSKAVLGLSGGVDSSVVACLLQRSLGADNVHALIMPYKESNPDSQAHAELLARQLKIGYDVKDITPMVDAFFEKDPQADHVRRGNKMARERMCLLYDYSAQSGALVIGTSNKTELLLGYGTIFGDLASAINPIGDVYKTQIWQLAKYLDVPDEIIKKKPSADLWIGQTDEEELGYSYEEIDQLLYYLIDLRYPDEILLDMGYTPQTLRDIKNRIQKNQFKRRPPVIAKLSNRTINQDFRYCRDWGV</sequence>
<gene>
    <name evidence="8" type="primary">nadE</name>
    <name evidence="12" type="ORF">ENK44_04075</name>
</gene>
<comment type="pathway">
    <text evidence="8">Cofactor biosynthesis; NAD(+) biosynthesis; NAD(+) from deamido-NAD(+) (ammonia route): step 1/1.</text>
</comment>
<dbReference type="EMBL" id="DRQG01000034">
    <property type="protein sequence ID" value="HGY54855.1"/>
    <property type="molecule type" value="Genomic_DNA"/>
</dbReference>
<dbReference type="Proteomes" id="UP000885779">
    <property type="component" value="Unassembled WGS sequence"/>
</dbReference>
<accession>A0A7V4TYX5</accession>
<feature type="binding site" evidence="8">
    <location>
        <position position="163"/>
    </location>
    <ligand>
        <name>ATP</name>
        <dbReference type="ChEBI" id="CHEBI:30616"/>
    </ligand>
</feature>
<dbReference type="PANTHER" id="PTHR23090:SF9">
    <property type="entry name" value="GLUTAMINE-DEPENDENT NAD(+) SYNTHETASE"/>
    <property type="match status" value="1"/>
</dbReference>
<dbReference type="GO" id="GO:0003952">
    <property type="term" value="F:NAD+ synthase (glutamine-hydrolyzing) activity"/>
    <property type="evidence" value="ECO:0007669"/>
    <property type="project" value="InterPro"/>
</dbReference>
<dbReference type="Gene3D" id="3.40.50.620">
    <property type="entry name" value="HUPs"/>
    <property type="match status" value="1"/>
</dbReference>
<comment type="similarity">
    <text evidence="1 8 9">Belongs to the NAD synthetase family.</text>
</comment>
<evidence type="ECO:0000256" key="4">
    <source>
        <dbReference type="ARBA" id="ARBA00022741"/>
    </source>
</evidence>
<organism evidence="12">
    <name type="scientific">Caldithrix abyssi</name>
    <dbReference type="NCBI Taxonomy" id="187145"/>
    <lineage>
        <taxon>Bacteria</taxon>
        <taxon>Pseudomonadati</taxon>
        <taxon>Calditrichota</taxon>
        <taxon>Calditrichia</taxon>
        <taxon>Calditrichales</taxon>
        <taxon>Calditrichaceae</taxon>
        <taxon>Caldithrix</taxon>
    </lineage>
</organism>
<dbReference type="InterPro" id="IPR022926">
    <property type="entry name" value="NH(3)-dep_NAD(+)_synth"/>
</dbReference>
<dbReference type="CDD" id="cd00553">
    <property type="entry name" value="NAD_synthase"/>
    <property type="match status" value="1"/>
</dbReference>
<evidence type="ECO:0000256" key="10">
    <source>
        <dbReference type="RuleBase" id="RU003812"/>
    </source>
</evidence>
<evidence type="ECO:0000256" key="7">
    <source>
        <dbReference type="ARBA" id="ARBA00023027"/>
    </source>
</evidence>
<dbReference type="NCBIfam" id="TIGR00552">
    <property type="entry name" value="nadE"/>
    <property type="match status" value="1"/>
</dbReference>
<feature type="binding site" evidence="8">
    <location>
        <position position="38"/>
    </location>
    <ligand>
        <name>Mg(2+)</name>
        <dbReference type="ChEBI" id="CHEBI:18420"/>
    </ligand>
</feature>
<feature type="binding site" description="in other chain" evidence="8">
    <location>
        <position position="114"/>
    </location>
    <ligand>
        <name>deamido-NAD(+)</name>
        <dbReference type="ChEBI" id="CHEBI:58437"/>
        <note>ligand shared between two neighboring subunits</note>
    </ligand>
</feature>
<dbReference type="PANTHER" id="PTHR23090">
    <property type="entry name" value="NH 3 /GLUTAMINE-DEPENDENT NAD + SYNTHETASE"/>
    <property type="match status" value="1"/>
</dbReference>
<keyword evidence="4 8" id="KW-0547">Nucleotide-binding</keyword>
<reference evidence="12" key="1">
    <citation type="journal article" date="2020" name="mSystems">
        <title>Genome- and Community-Level Interaction Insights into Carbon Utilization and Element Cycling Functions of Hydrothermarchaeota in Hydrothermal Sediment.</title>
        <authorList>
            <person name="Zhou Z."/>
            <person name="Liu Y."/>
            <person name="Xu W."/>
            <person name="Pan J."/>
            <person name="Luo Z.H."/>
            <person name="Li M."/>
        </authorList>
    </citation>
    <scope>NUCLEOTIDE SEQUENCE [LARGE SCALE GENOMIC DNA]</scope>
    <source>
        <strain evidence="12">HyVt-577</strain>
    </source>
</reference>
<proteinExistence type="inferred from homology"/>
<comment type="caution">
    <text evidence="12">The sequence shown here is derived from an EMBL/GenBank/DDBJ whole genome shotgun (WGS) entry which is preliminary data.</text>
</comment>
<comment type="subunit">
    <text evidence="8">Homodimer.</text>
</comment>
<evidence type="ECO:0000256" key="5">
    <source>
        <dbReference type="ARBA" id="ARBA00022840"/>
    </source>
</evidence>
<feature type="binding site" evidence="8">
    <location>
        <position position="139"/>
    </location>
    <ligand>
        <name>Mg(2+)</name>
        <dbReference type="ChEBI" id="CHEBI:18420"/>
    </ligand>
</feature>
<evidence type="ECO:0000256" key="6">
    <source>
        <dbReference type="ARBA" id="ARBA00022842"/>
    </source>
</evidence>
<name>A0A7V4TYX5_CALAY</name>
<comment type="catalytic activity">
    <reaction evidence="8 10">
        <text>deamido-NAD(+) + NH4(+) + ATP = AMP + diphosphate + NAD(+) + H(+)</text>
        <dbReference type="Rhea" id="RHEA:21188"/>
        <dbReference type="ChEBI" id="CHEBI:15378"/>
        <dbReference type="ChEBI" id="CHEBI:28938"/>
        <dbReference type="ChEBI" id="CHEBI:30616"/>
        <dbReference type="ChEBI" id="CHEBI:33019"/>
        <dbReference type="ChEBI" id="CHEBI:57540"/>
        <dbReference type="ChEBI" id="CHEBI:58437"/>
        <dbReference type="ChEBI" id="CHEBI:456215"/>
        <dbReference type="EC" id="6.3.1.5"/>
    </reaction>
</comment>
<dbReference type="GO" id="GO:0008795">
    <property type="term" value="F:NAD+ synthase activity"/>
    <property type="evidence" value="ECO:0007669"/>
    <property type="project" value="UniProtKB-UniRule"/>
</dbReference>
<evidence type="ECO:0000256" key="9">
    <source>
        <dbReference type="RuleBase" id="RU003811"/>
    </source>
</evidence>
<dbReference type="NCBIfam" id="NF010587">
    <property type="entry name" value="PRK13980.1"/>
    <property type="match status" value="1"/>
</dbReference>
<dbReference type="GO" id="GO:0005524">
    <property type="term" value="F:ATP binding"/>
    <property type="evidence" value="ECO:0007669"/>
    <property type="project" value="UniProtKB-UniRule"/>
</dbReference>
<keyword evidence="6 8" id="KW-0460">Magnesium</keyword>
<dbReference type="InterPro" id="IPR014729">
    <property type="entry name" value="Rossmann-like_a/b/a_fold"/>
</dbReference>
<keyword evidence="7 8" id="KW-0520">NAD</keyword>
<evidence type="ECO:0000256" key="1">
    <source>
        <dbReference type="ARBA" id="ARBA00005859"/>
    </source>
</evidence>
<evidence type="ECO:0000256" key="8">
    <source>
        <dbReference type="HAMAP-Rule" id="MF_00193"/>
    </source>
</evidence>
<dbReference type="HAMAP" id="MF_00193">
    <property type="entry name" value="NadE_ammonia_dep"/>
    <property type="match status" value="1"/>
</dbReference>
<feature type="binding site" evidence="8">
    <location>
        <begin position="32"/>
        <end position="39"/>
    </location>
    <ligand>
        <name>ATP</name>
        <dbReference type="ChEBI" id="CHEBI:30616"/>
    </ligand>
</feature>
<evidence type="ECO:0000313" key="12">
    <source>
        <dbReference type="EMBL" id="HGY54855.1"/>
    </source>
</evidence>
<dbReference type="GO" id="GO:0004359">
    <property type="term" value="F:glutaminase activity"/>
    <property type="evidence" value="ECO:0007669"/>
    <property type="project" value="InterPro"/>
</dbReference>
<feature type="binding site" evidence="8">
    <location>
        <position position="134"/>
    </location>
    <ligand>
        <name>ATP</name>
        <dbReference type="ChEBI" id="CHEBI:30616"/>
    </ligand>
</feature>
<dbReference type="InterPro" id="IPR022310">
    <property type="entry name" value="NAD/GMP_synthase"/>
</dbReference>
<dbReference type="UniPathway" id="UPA00253">
    <property type="reaction ID" value="UER00333"/>
</dbReference>
<dbReference type="AlphaFoldDB" id="A0A7V4TYX5"/>
<dbReference type="FunFam" id="3.40.50.620:FF:000106">
    <property type="entry name" value="Glutamine-dependent NAD(+) synthetase"/>
    <property type="match status" value="1"/>
</dbReference>
<dbReference type="GO" id="GO:0005737">
    <property type="term" value="C:cytoplasm"/>
    <property type="evidence" value="ECO:0007669"/>
    <property type="project" value="InterPro"/>
</dbReference>
<dbReference type="SUPFAM" id="SSF52402">
    <property type="entry name" value="Adenine nucleotide alpha hydrolases-like"/>
    <property type="match status" value="1"/>
</dbReference>
<feature type="domain" description="NAD/GMP synthase" evidence="11">
    <location>
        <begin position="12"/>
        <end position="249"/>
    </location>
</feature>
<dbReference type="GO" id="GO:0009435">
    <property type="term" value="P:NAD+ biosynthetic process"/>
    <property type="evidence" value="ECO:0007669"/>
    <property type="project" value="UniProtKB-UniRule"/>
</dbReference>
<dbReference type="GO" id="GO:0046872">
    <property type="term" value="F:metal ion binding"/>
    <property type="evidence" value="ECO:0007669"/>
    <property type="project" value="UniProtKB-KW"/>
</dbReference>
<protein>
    <recommendedName>
        <fullName evidence="8 10">NH(3)-dependent NAD(+) synthetase</fullName>
        <ecNumber evidence="8 10">6.3.1.5</ecNumber>
    </recommendedName>
</protein>
<dbReference type="Pfam" id="PF02540">
    <property type="entry name" value="NAD_synthase"/>
    <property type="match status" value="1"/>
</dbReference>
<comment type="caution">
    <text evidence="8">Lacks conserved residue(s) required for the propagation of feature annotation.</text>
</comment>
<comment type="function">
    <text evidence="8">Catalyzes the ATP-dependent amidation of deamido-NAD to form NAD. Uses ammonia as a nitrogen source.</text>
</comment>
<feature type="binding site" evidence="8">
    <location>
        <position position="185"/>
    </location>
    <ligand>
        <name>ATP</name>
        <dbReference type="ChEBI" id="CHEBI:30616"/>
    </ligand>
</feature>
<keyword evidence="3 8" id="KW-0479">Metal-binding</keyword>
<dbReference type="InterPro" id="IPR003694">
    <property type="entry name" value="NAD_synthase"/>
</dbReference>
<keyword evidence="2 8" id="KW-0436">Ligase</keyword>
<evidence type="ECO:0000259" key="11">
    <source>
        <dbReference type="Pfam" id="PF02540"/>
    </source>
</evidence>